<feature type="chain" id="PRO_5046038979" description="Lipoprotein" evidence="1">
    <location>
        <begin position="22"/>
        <end position="44"/>
    </location>
</feature>
<evidence type="ECO:0000313" key="2">
    <source>
        <dbReference type="EMBL" id="MDR5652282.1"/>
    </source>
</evidence>
<name>A0ABU1F5Y2_9RHOB</name>
<keyword evidence="3" id="KW-1185">Reference proteome</keyword>
<evidence type="ECO:0008006" key="4">
    <source>
        <dbReference type="Google" id="ProtNLM"/>
    </source>
</evidence>
<dbReference type="PROSITE" id="PS51257">
    <property type="entry name" value="PROKAR_LIPOPROTEIN"/>
    <property type="match status" value="1"/>
</dbReference>
<dbReference type="Proteomes" id="UP001247754">
    <property type="component" value="Unassembled WGS sequence"/>
</dbReference>
<protein>
    <recommendedName>
        <fullName evidence="4">Lipoprotein</fullName>
    </recommendedName>
</protein>
<proteinExistence type="predicted"/>
<dbReference type="RefSeq" id="WP_310456531.1">
    <property type="nucleotide sequence ID" value="NZ_JAVKPH010000005.1"/>
</dbReference>
<gene>
    <name evidence="2" type="ORF">RGD00_06695</name>
</gene>
<sequence length="44" mass="4773">MSKTVRAVLALSLVAFVAACAKKEEPVYVAEPVSQEPVYTGKYK</sequence>
<evidence type="ECO:0000313" key="3">
    <source>
        <dbReference type="Proteomes" id="UP001247754"/>
    </source>
</evidence>
<feature type="signal peptide" evidence="1">
    <location>
        <begin position="1"/>
        <end position="21"/>
    </location>
</feature>
<organism evidence="2 3">
    <name type="scientific">Ruixingdingia sedimenti</name>
    <dbReference type="NCBI Taxonomy" id="3073604"/>
    <lineage>
        <taxon>Bacteria</taxon>
        <taxon>Pseudomonadati</taxon>
        <taxon>Pseudomonadota</taxon>
        <taxon>Alphaproteobacteria</taxon>
        <taxon>Rhodobacterales</taxon>
        <taxon>Paracoccaceae</taxon>
        <taxon>Ruixingdingia</taxon>
    </lineage>
</organism>
<accession>A0ABU1F5Y2</accession>
<keyword evidence="1" id="KW-0732">Signal</keyword>
<comment type="caution">
    <text evidence="2">The sequence shown here is derived from an EMBL/GenBank/DDBJ whole genome shotgun (WGS) entry which is preliminary data.</text>
</comment>
<evidence type="ECO:0000256" key="1">
    <source>
        <dbReference type="SAM" id="SignalP"/>
    </source>
</evidence>
<dbReference type="EMBL" id="JAVKPH010000005">
    <property type="protein sequence ID" value="MDR5652282.1"/>
    <property type="molecule type" value="Genomic_DNA"/>
</dbReference>
<reference evidence="2 3" key="1">
    <citation type="submission" date="2023-09" db="EMBL/GenBank/DDBJ databases">
        <title>Xinfangfangia sedmenti sp. nov., isolated the sedment.</title>
        <authorList>
            <person name="Xu L."/>
        </authorList>
    </citation>
    <scope>NUCLEOTIDE SEQUENCE [LARGE SCALE GENOMIC DNA]</scope>
    <source>
        <strain evidence="2 3">LG-4</strain>
    </source>
</reference>